<evidence type="ECO:0000256" key="5">
    <source>
        <dbReference type="ARBA" id="ARBA00023136"/>
    </source>
</evidence>
<dbReference type="GO" id="GO:0015658">
    <property type="term" value="F:branched-chain amino acid transmembrane transporter activity"/>
    <property type="evidence" value="ECO:0007669"/>
    <property type="project" value="InterPro"/>
</dbReference>
<feature type="transmembrane region" description="Helical" evidence="6">
    <location>
        <begin position="244"/>
        <end position="267"/>
    </location>
</feature>
<feature type="transmembrane region" description="Helical" evidence="6">
    <location>
        <begin position="64"/>
        <end position="82"/>
    </location>
</feature>
<evidence type="ECO:0000313" key="8">
    <source>
        <dbReference type="Proteomes" id="UP000243180"/>
    </source>
</evidence>
<sequence>MPEGSQRLISFWVGTVLTGLAILAPFGVNEYYQSFLLQVFLVVALAQAWNLISGMTGYVSFGHAAFFGVGAYAGALLLTWGFPWWAAILHGAGIAALLAVPLGFLTLRLRGPYFAIAMLGLNEVGRIVATLWVDVTRGGTGFTLSPALLPSLDMKYFSMFGLALAATLLVAWVHRSRFGLELRAIREDEEAAEMVGVNTTRNKVTAFVLSALIPGAVGAVYAMYTSYINPSSAFDHARNIEMIVVVLFGGSGTVWGPIIGAATVMVLREMLWAQFPAAHLAALGVLLLIVVLYLPGGLVSIVRERQQRRPDARPGESP</sequence>
<dbReference type="AlphaFoldDB" id="A0A1B4XDC3"/>
<dbReference type="EMBL" id="AP014879">
    <property type="protein sequence ID" value="BAV32782.1"/>
    <property type="molecule type" value="Genomic_DNA"/>
</dbReference>
<evidence type="ECO:0000313" key="7">
    <source>
        <dbReference type="EMBL" id="BAV32782.1"/>
    </source>
</evidence>
<feature type="transmembrane region" description="Helical" evidence="6">
    <location>
        <begin position="114"/>
        <end position="135"/>
    </location>
</feature>
<dbReference type="CDD" id="cd06581">
    <property type="entry name" value="TM_PBP1_LivM_like"/>
    <property type="match status" value="1"/>
</dbReference>
<dbReference type="Pfam" id="PF02653">
    <property type="entry name" value="BPD_transp_2"/>
    <property type="match status" value="1"/>
</dbReference>
<feature type="transmembrane region" description="Helical" evidence="6">
    <location>
        <begin position="34"/>
        <end position="52"/>
    </location>
</feature>
<feature type="transmembrane region" description="Helical" evidence="6">
    <location>
        <begin position="9"/>
        <end position="28"/>
    </location>
</feature>
<dbReference type="InterPro" id="IPR001851">
    <property type="entry name" value="ABC_transp_permease"/>
</dbReference>
<gene>
    <name evidence="7" type="ORF">SCL_0460</name>
</gene>
<dbReference type="RefSeq" id="WP_096359607.1">
    <property type="nucleotide sequence ID" value="NZ_AP014879.1"/>
</dbReference>
<dbReference type="KEGG" id="slim:SCL_0460"/>
<dbReference type="InParanoid" id="A0A1B4XDC3"/>
<keyword evidence="8" id="KW-1185">Reference proteome</keyword>
<evidence type="ECO:0000256" key="1">
    <source>
        <dbReference type="ARBA" id="ARBA00004429"/>
    </source>
</evidence>
<evidence type="ECO:0000256" key="2">
    <source>
        <dbReference type="ARBA" id="ARBA00022475"/>
    </source>
</evidence>
<keyword evidence="3 6" id="KW-0812">Transmembrane</keyword>
<dbReference type="GO" id="GO:0005886">
    <property type="term" value="C:plasma membrane"/>
    <property type="evidence" value="ECO:0007669"/>
    <property type="project" value="UniProtKB-SubCell"/>
</dbReference>
<name>A0A1B4XDC3_9GAMM</name>
<dbReference type="PANTHER" id="PTHR30482:SF10">
    <property type="entry name" value="HIGH-AFFINITY BRANCHED-CHAIN AMINO ACID TRANSPORT PROTEIN BRAE"/>
    <property type="match status" value="1"/>
</dbReference>
<protein>
    <submittedName>
        <fullName evidence="7">ABC transporter permease</fullName>
    </submittedName>
</protein>
<dbReference type="InterPro" id="IPR043428">
    <property type="entry name" value="LivM-like"/>
</dbReference>
<feature type="transmembrane region" description="Helical" evidence="6">
    <location>
        <begin position="279"/>
        <end position="302"/>
    </location>
</feature>
<reference evidence="7 8" key="1">
    <citation type="submission" date="2015-05" db="EMBL/GenBank/DDBJ databases">
        <title>Complete genome sequence of a sulfur-oxidizing gammaproteobacterium strain HA5.</title>
        <authorList>
            <person name="Miura A."/>
            <person name="Kojima H."/>
            <person name="Fukui M."/>
        </authorList>
    </citation>
    <scope>NUCLEOTIDE SEQUENCE [LARGE SCALE GENOMIC DNA]</scope>
    <source>
        <strain evidence="7 8">HA5</strain>
    </source>
</reference>
<comment type="subcellular location">
    <subcellularLocation>
        <location evidence="1">Cell inner membrane</location>
        <topology evidence="1">Multi-pass membrane protein</topology>
    </subcellularLocation>
</comment>
<dbReference type="Proteomes" id="UP000243180">
    <property type="component" value="Chromosome"/>
</dbReference>
<feature type="transmembrane region" description="Helical" evidence="6">
    <location>
        <begin position="88"/>
        <end position="107"/>
    </location>
</feature>
<keyword evidence="5 6" id="KW-0472">Membrane</keyword>
<feature type="transmembrane region" description="Helical" evidence="6">
    <location>
        <begin position="155"/>
        <end position="173"/>
    </location>
</feature>
<keyword evidence="2" id="KW-1003">Cell membrane</keyword>
<evidence type="ECO:0000256" key="3">
    <source>
        <dbReference type="ARBA" id="ARBA00022692"/>
    </source>
</evidence>
<accession>A0A1B4XDC3</accession>
<keyword evidence="4 6" id="KW-1133">Transmembrane helix</keyword>
<proteinExistence type="predicted"/>
<evidence type="ECO:0000256" key="4">
    <source>
        <dbReference type="ARBA" id="ARBA00022989"/>
    </source>
</evidence>
<dbReference type="PANTHER" id="PTHR30482">
    <property type="entry name" value="HIGH-AFFINITY BRANCHED-CHAIN AMINO ACID TRANSPORT SYSTEM PERMEASE"/>
    <property type="match status" value="1"/>
</dbReference>
<dbReference type="OrthoDB" id="8843934at2"/>
<organism evidence="7 8">
    <name type="scientific">Sulfuricaulis limicola</name>
    <dbReference type="NCBI Taxonomy" id="1620215"/>
    <lineage>
        <taxon>Bacteria</taxon>
        <taxon>Pseudomonadati</taxon>
        <taxon>Pseudomonadota</taxon>
        <taxon>Gammaproteobacteria</taxon>
        <taxon>Acidiferrobacterales</taxon>
        <taxon>Acidiferrobacteraceae</taxon>
        <taxon>Sulfuricaulis</taxon>
    </lineage>
</organism>
<evidence type="ECO:0000256" key="6">
    <source>
        <dbReference type="SAM" id="Phobius"/>
    </source>
</evidence>